<reference evidence="1 2" key="1">
    <citation type="submission" date="2021-01" db="EMBL/GenBank/DDBJ databases">
        <title>Whole genome shotgun sequence of Plantactinospora mayteni NBRC 109088.</title>
        <authorList>
            <person name="Komaki H."/>
            <person name="Tamura T."/>
        </authorList>
    </citation>
    <scope>NUCLEOTIDE SEQUENCE [LARGE SCALE GENOMIC DNA]</scope>
    <source>
        <strain evidence="1 2">NBRC 109088</strain>
    </source>
</reference>
<keyword evidence="2" id="KW-1185">Reference proteome</keyword>
<dbReference type="Proteomes" id="UP000621500">
    <property type="component" value="Unassembled WGS sequence"/>
</dbReference>
<evidence type="ECO:0000313" key="2">
    <source>
        <dbReference type="Proteomes" id="UP000621500"/>
    </source>
</evidence>
<sequence length="65" mass="7391">MSPALCELTPTAGAVFYRTTTMRDKGSRQRCGKLRATIHPEQWQIGAGEYAVPKSEQCRCDRVFW</sequence>
<organism evidence="1 2">
    <name type="scientific">Plantactinospora mayteni</name>
    <dbReference type="NCBI Taxonomy" id="566021"/>
    <lineage>
        <taxon>Bacteria</taxon>
        <taxon>Bacillati</taxon>
        <taxon>Actinomycetota</taxon>
        <taxon>Actinomycetes</taxon>
        <taxon>Micromonosporales</taxon>
        <taxon>Micromonosporaceae</taxon>
        <taxon>Plantactinospora</taxon>
    </lineage>
</organism>
<accession>A0ABQ4ESE8</accession>
<evidence type="ECO:0000313" key="1">
    <source>
        <dbReference type="EMBL" id="GIG97585.1"/>
    </source>
</evidence>
<protein>
    <submittedName>
        <fullName evidence="1">Uncharacterized protein</fullName>
    </submittedName>
</protein>
<name>A0ABQ4ESE8_9ACTN</name>
<dbReference type="EMBL" id="BONX01000027">
    <property type="protein sequence ID" value="GIG97585.1"/>
    <property type="molecule type" value="Genomic_DNA"/>
</dbReference>
<comment type="caution">
    <text evidence="1">The sequence shown here is derived from an EMBL/GenBank/DDBJ whole genome shotgun (WGS) entry which is preliminary data.</text>
</comment>
<proteinExistence type="predicted"/>
<gene>
    <name evidence="1" type="ORF">Pma05_41580</name>
</gene>